<protein>
    <submittedName>
        <fullName evidence="1">Uncharacterized protein</fullName>
    </submittedName>
</protein>
<dbReference type="EMBL" id="PQXK01000090">
    <property type="protein sequence ID" value="TGO37741.1"/>
    <property type="molecule type" value="Genomic_DNA"/>
</dbReference>
<dbReference type="Proteomes" id="UP000297814">
    <property type="component" value="Unassembled WGS sequence"/>
</dbReference>
<dbReference type="AlphaFoldDB" id="A0A4Z1GSJ2"/>
<accession>A0A4Z1GSJ2</accession>
<evidence type="ECO:0000313" key="1">
    <source>
        <dbReference type="EMBL" id="TGO37741.1"/>
    </source>
</evidence>
<comment type="caution">
    <text evidence="1">The sequence shown here is derived from an EMBL/GenBank/DDBJ whole genome shotgun (WGS) entry which is preliminary data.</text>
</comment>
<name>A0A4Z1GSJ2_9HELO</name>
<keyword evidence="2" id="KW-1185">Reference proteome</keyword>
<sequence>MFLDTDTHDKKELVFIAVAGSVALLEFVTTPGLCAEVSDISWHLSEDGPGGRTQRLCKHYFSDHQDLSIHPIFME</sequence>
<organism evidence="1 2">
    <name type="scientific">Botrytis hyacinthi</name>
    <dbReference type="NCBI Taxonomy" id="278943"/>
    <lineage>
        <taxon>Eukaryota</taxon>
        <taxon>Fungi</taxon>
        <taxon>Dikarya</taxon>
        <taxon>Ascomycota</taxon>
        <taxon>Pezizomycotina</taxon>
        <taxon>Leotiomycetes</taxon>
        <taxon>Helotiales</taxon>
        <taxon>Sclerotiniaceae</taxon>
        <taxon>Botrytis</taxon>
    </lineage>
</organism>
<evidence type="ECO:0000313" key="2">
    <source>
        <dbReference type="Proteomes" id="UP000297814"/>
    </source>
</evidence>
<proteinExistence type="predicted"/>
<gene>
    <name evidence="1" type="ORF">BHYA_0090g00310</name>
</gene>
<reference evidence="1 2" key="1">
    <citation type="submission" date="2017-12" db="EMBL/GenBank/DDBJ databases">
        <title>Comparative genomics of Botrytis spp.</title>
        <authorList>
            <person name="Valero-Jimenez C.A."/>
            <person name="Tapia P."/>
            <person name="Veloso J."/>
            <person name="Silva-Moreno E."/>
            <person name="Staats M."/>
            <person name="Valdes J.H."/>
            <person name="Van Kan J.A.L."/>
        </authorList>
    </citation>
    <scope>NUCLEOTIDE SEQUENCE [LARGE SCALE GENOMIC DNA]</scope>
    <source>
        <strain evidence="1 2">Bh0001</strain>
    </source>
</reference>